<accession>A0AAD7Q129</accession>
<dbReference type="EMBL" id="JARAOO010000004">
    <property type="protein sequence ID" value="KAJ7972822.1"/>
    <property type="molecule type" value="Genomic_DNA"/>
</dbReference>
<dbReference type="InterPro" id="IPR036312">
    <property type="entry name" value="Bifun_inhib/LTP/seed_sf"/>
</dbReference>
<feature type="compositionally biased region" description="Pro residues" evidence="1">
    <location>
        <begin position="60"/>
        <end position="74"/>
    </location>
</feature>
<protein>
    <submittedName>
        <fullName evidence="2">Bifunctional inhibitor/plant lipid transfer protein/seed storage helical domain containing protein</fullName>
    </submittedName>
</protein>
<organism evidence="2 3">
    <name type="scientific">Quillaja saponaria</name>
    <name type="common">Soap bark tree</name>
    <dbReference type="NCBI Taxonomy" id="32244"/>
    <lineage>
        <taxon>Eukaryota</taxon>
        <taxon>Viridiplantae</taxon>
        <taxon>Streptophyta</taxon>
        <taxon>Embryophyta</taxon>
        <taxon>Tracheophyta</taxon>
        <taxon>Spermatophyta</taxon>
        <taxon>Magnoliopsida</taxon>
        <taxon>eudicotyledons</taxon>
        <taxon>Gunneridae</taxon>
        <taxon>Pentapetalae</taxon>
        <taxon>rosids</taxon>
        <taxon>fabids</taxon>
        <taxon>Fabales</taxon>
        <taxon>Quillajaceae</taxon>
        <taxon>Quillaja</taxon>
    </lineage>
</organism>
<reference evidence="2" key="1">
    <citation type="journal article" date="2023" name="Science">
        <title>Elucidation of the pathway for biosynthesis of saponin adjuvants from the soapbark tree.</title>
        <authorList>
            <person name="Reed J."/>
            <person name="Orme A."/>
            <person name="El-Demerdash A."/>
            <person name="Owen C."/>
            <person name="Martin L.B.B."/>
            <person name="Misra R.C."/>
            <person name="Kikuchi S."/>
            <person name="Rejzek M."/>
            <person name="Martin A.C."/>
            <person name="Harkess A."/>
            <person name="Leebens-Mack J."/>
            <person name="Louveau T."/>
            <person name="Stephenson M.J."/>
            <person name="Osbourn A."/>
        </authorList>
    </citation>
    <scope>NUCLEOTIDE SEQUENCE</scope>
    <source>
        <strain evidence="2">S10</strain>
    </source>
</reference>
<evidence type="ECO:0000313" key="3">
    <source>
        <dbReference type="Proteomes" id="UP001163823"/>
    </source>
</evidence>
<sequence>MERFKILNLITLSVAFVAFVPNIESLFGPPMPPIAPRPLCASQIALANYACAMIPYTPVPPPSPPSNSPTPPPPEDSEGNRHHHEHGHGHGHGHAHSHSHRHRHRAPPSPVEDNCCRWAREVDNQCVCEILVHLPSFLSRPIHSYILSVGGFCNVTYTCAGAILRG</sequence>
<gene>
    <name evidence="2" type="ORF">O6P43_010654</name>
</gene>
<comment type="caution">
    <text evidence="2">The sequence shown here is derived from an EMBL/GenBank/DDBJ whole genome shotgun (WGS) entry which is preliminary data.</text>
</comment>
<dbReference type="KEGG" id="qsa:O6P43_010654"/>
<dbReference type="PANTHER" id="PTHR34377">
    <property type="entry name" value="TETRATRICOPEPTIDE REPEAT (TPR)-LIKE SUPERFAMILY PROTEIN"/>
    <property type="match status" value="1"/>
</dbReference>
<feature type="region of interest" description="Disordered" evidence="1">
    <location>
        <begin position="60"/>
        <end position="107"/>
    </location>
</feature>
<proteinExistence type="predicted"/>
<dbReference type="SUPFAM" id="SSF47699">
    <property type="entry name" value="Bifunctional inhibitor/lipid-transfer protein/seed storage 2S albumin"/>
    <property type="match status" value="1"/>
</dbReference>
<dbReference type="AlphaFoldDB" id="A0AAD7Q129"/>
<dbReference type="Proteomes" id="UP001163823">
    <property type="component" value="Chromosome 4"/>
</dbReference>
<name>A0AAD7Q129_QUISA</name>
<dbReference type="PANTHER" id="PTHR34377:SF3">
    <property type="entry name" value="TETRATRICOPEPTIDE REPEAT (TPR)-LIKE SUPERFAMILY PROTEIN"/>
    <property type="match status" value="1"/>
</dbReference>
<evidence type="ECO:0000256" key="1">
    <source>
        <dbReference type="SAM" id="MobiDB-lite"/>
    </source>
</evidence>
<dbReference type="EMBL" id="JARAOO010000004">
    <property type="protein sequence ID" value="KAJ7972823.1"/>
    <property type="molecule type" value="Genomic_DNA"/>
</dbReference>
<evidence type="ECO:0000313" key="2">
    <source>
        <dbReference type="EMBL" id="KAJ7972823.1"/>
    </source>
</evidence>
<feature type="compositionally biased region" description="Basic residues" evidence="1">
    <location>
        <begin position="81"/>
        <end position="106"/>
    </location>
</feature>
<keyword evidence="3" id="KW-1185">Reference proteome</keyword>